<dbReference type="InterPro" id="IPR032675">
    <property type="entry name" value="LRR_dom_sf"/>
</dbReference>
<dbReference type="Proteomes" id="UP000593578">
    <property type="component" value="Unassembled WGS sequence"/>
</dbReference>
<evidence type="ECO:0000313" key="3">
    <source>
        <dbReference type="Proteomes" id="UP000593578"/>
    </source>
</evidence>
<name>A0A7J8PPR2_GOSRA</name>
<dbReference type="EMBL" id="JABEZZ010000007">
    <property type="protein sequence ID" value="MBA0591264.1"/>
    <property type="molecule type" value="Genomic_DNA"/>
</dbReference>
<proteinExistence type="predicted"/>
<evidence type="ECO:0000313" key="2">
    <source>
        <dbReference type="EMBL" id="MBA0591264.1"/>
    </source>
</evidence>
<gene>
    <name evidence="2" type="ORF">Gorai_019944</name>
</gene>
<reference evidence="2 3" key="1">
    <citation type="journal article" date="2019" name="Genome Biol. Evol.">
        <title>Insights into the evolution of the New World diploid cottons (Gossypium, subgenus Houzingenia) based on genome sequencing.</title>
        <authorList>
            <person name="Grover C.E."/>
            <person name="Arick M.A. 2nd"/>
            <person name="Thrash A."/>
            <person name="Conover J.L."/>
            <person name="Sanders W.S."/>
            <person name="Peterson D.G."/>
            <person name="Frelichowski J.E."/>
            <person name="Scheffler J.A."/>
            <person name="Scheffler B.E."/>
            <person name="Wendel J.F."/>
        </authorList>
    </citation>
    <scope>NUCLEOTIDE SEQUENCE [LARGE SCALE GENOMIC DNA]</scope>
    <source>
        <strain evidence="2">8</strain>
        <tissue evidence="2">Leaf</tissue>
    </source>
</reference>
<sequence>ASSGCHIDLWVAFAITFRVSKLELNFSPCPVSYWAFDTKNYSIPLTLFDRSRGIEPYLVQLDRVLSIRTPLLNDRFECLKELFLKSVELTNQQFETILSSCTSLECLRLLDSPGLENIKHTVPHMKLNCLEIYHCSGLKNIGIFAPNLVSFKYLGPRTYTLVKDAKQLINVCMSPSWRYGEYLITNSLDLPYSKAKILVLTYLLLTFPSWYLMMDVKSYKVSVSGFFGNKIVVDFIMAVFDFAIELEKIEITAVYLGDLSNCFNSFRHSEIDLNLVRESIQQLHERMPAKVQLYFLDDL</sequence>
<organism evidence="2 3">
    <name type="scientific">Gossypium raimondii</name>
    <name type="common">Peruvian cotton</name>
    <name type="synonym">Gossypium klotzschianum subsp. raimondii</name>
    <dbReference type="NCBI Taxonomy" id="29730"/>
    <lineage>
        <taxon>Eukaryota</taxon>
        <taxon>Viridiplantae</taxon>
        <taxon>Streptophyta</taxon>
        <taxon>Embryophyta</taxon>
        <taxon>Tracheophyta</taxon>
        <taxon>Spermatophyta</taxon>
        <taxon>Magnoliopsida</taxon>
        <taxon>eudicotyledons</taxon>
        <taxon>Gunneridae</taxon>
        <taxon>Pentapetalae</taxon>
        <taxon>rosids</taxon>
        <taxon>malvids</taxon>
        <taxon>Malvales</taxon>
        <taxon>Malvaceae</taxon>
        <taxon>Malvoideae</taxon>
        <taxon>Gossypium</taxon>
    </lineage>
</organism>
<feature type="non-terminal residue" evidence="2">
    <location>
        <position position="1"/>
    </location>
</feature>
<evidence type="ECO:0000259" key="1">
    <source>
        <dbReference type="Pfam" id="PF23622"/>
    </source>
</evidence>
<protein>
    <recommendedName>
        <fullName evidence="1">At1g61320/AtMIF1 LRR domain-containing protein</fullName>
    </recommendedName>
</protein>
<dbReference type="InterPro" id="IPR053772">
    <property type="entry name" value="At1g61320/At1g61330-like"/>
</dbReference>
<dbReference type="Gene3D" id="3.80.10.10">
    <property type="entry name" value="Ribonuclease Inhibitor"/>
    <property type="match status" value="1"/>
</dbReference>
<dbReference type="AlphaFoldDB" id="A0A7J8PPR2"/>
<dbReference type="Pfam" id="PF23622">
    <property type="entry name" value="LRR_At1g61320_AtMIF1"/>
    <property type="match status" value="1"/>
</dbReference>
<comment type="caution">
    <text evidence="2">The sequence shown here is derived from an EMBL/GenBank/DDBJ whole genome shotgun (WGS) entry which is preliminary data.</text>
</comment>
<dbReference type="InterPro" id="IPR055357">
    <property type="entry name" value="LRR_At1g61320_AtMIF1"/>
</dbReference>
<dbReference type="PANTHER" id="PTHR34145:SF68">
    <property type="entry name" value="FBD DOMAIN-CONTAINING PROTEIN"/>
    <property type="match status" value="1"/>
</dbReference>
<dbReference type="PANTHER" id="PTHR34145">
    <property type="entry name" value="OS02G0105600 PROTEIN"/>
    <property type="match status" value="1"/>
</dbReference>
<accession>A0A7J8PPR2</accession>
<feature type="domain" description="At1g61320/AtMIF1 LRR" evidence="1">
    <location>
        <begin position="4"/>
        <end position="176"/>
    </location>
</feature>